<dbReference type="Pfam" id="PF04392">
    <property type="entry name" value="ABC_sub_bind"/>
    <property type="match status" value="2"/>
</dbReference>
<dbReference type="Proteomes" id="UP001156601">
    <property type="component" value="Unassembled WGS sequence"/>
</dbReference>
<evidence type="ECO:0008006" key="3">
    <source>
        <dbReference type="Google" id="ProtNLM"/>
    </source>
</evidence>
<reference evidence="1" key="1">
    <citation type="journal article" date="2014" name="Int. J. Syst. Evol. Microbiol.">
        <title>Complete genome sequence of Corynebacterium casei LMG S-19264T (=DSM 44701T), isolated from a smear-ripened cheese.</title>
        <authorList>
            <consortium name="US DOE Joint Genome Institute (JGI-PGF)"/>
            <person name="Walter F."/>
            <person name="Albersmeier A."/>
            <person name="Kalinowski J."/>
            <person name="Ruckert C."/>
        </authorList>
    </citation>
    <scope>NUCLEOTIDE SEQUENCE</scope>
    <source>
        <strain evidence="1">NBRC 110023</strain>
    </source>
</reference>
<evidence type="ECO:0000313" key="2">
    <source>
        <dbReference type="Proteomes" id="UP001156601"/>
    </source>
</evidence>
<dbReference type="InterPro" id="IPR007487">
    <property type="entry name" value="ABC_transpt-TYRBP-like"/>
</dbReference>
<keyword evidence="2" id="KW-1185">Reference proteome</keyword>
<name>A0AA37WFQ8_9ALTE</name>
<sequence>MIALSKASAFTCLLLVLLQCISIKLYAIEEQRTQKVRRIAIIETMTLTHIQNSTNAYIEAIQLLFPDDKIQFQRMNAEGNYTRALALVDALATANIQPDLLITVATLATKAAFKKQNDITFPTVFMSVADPISEGIIESFGKTSKANITGNSHVISSDKKLEFLTRIIKPDSSRPSNVAIISTDYPSTIREVAELIENSHTLNALAFFHLEFPYSPSVLKNMSTQTEVLKHLTNLNKPIIGYWSPNGPLGPDDTLRENIYNKFNIPQLYVEDIEAIKNGALIGIFPETSHIGQSAAKLSARILNGEAANSIPVDRLKNFTVAVNVSTAVEFNLPIPSDLLQMAQEHVYH</sequence>
<dbReference type="RefSeq" id="WP_284215571.1">
    <property type="nucleotide sequence ID" value="NZ_BSOT01000002.1"/>
</dbReference>
<evidence type="ECO:0000313" key="1">
    <source>
        <dbReference type="EMBL" id="GLR69241.1"/>
    </source>
</evidence>
<dbReference type="AlphaFoldDB" id="A0AA37WFQ8"/>
<accession>A0AA37WFQ8</accession>
<dbReference type="PANTHER" id="PTHR35271:SF1">
    <property type="entry name" value="ABC TRANSPORTER, SUBSTRATE-BINDING LIPOPROTEIN"/>
    <property type="match status" value="1"/>
</dbReference>
<dbReference type="Gene3D" id="3.40.50.2300">
    <property type="match status" value="2"/>
</dbReference>
<protein>
    <recommendedName>
        <fullName evidence="3">ABC transporter substrate binding protein</fullName>
    </recommendedName>
</protein>
<gene>
    <name evidence="1" type="ORF">GCM10007852_01490</name>
</gene>
<proteinExistence type="predicted"/>
<dbReference type="EMBL" id="BSOT01000002">
    <property type="protein sequence ID" value="GLR69241.1"/>
    <property type="molecule type" value="Genomic_DNA"/>
</dbReference>
<organism evidence="1 2">
    <name type="scientific">Agaribacter marinus</name>
    <dbReference type="NCBI Taxonomy" id="1431249"/>
    <lineage>
        <taxon>Bacteria</taxon>
        <taxon>Pseudomonadati</taxon>
        <taxon>Pseudomonadota</taxon>
        <taxon>Gammaproteobacteria</taxon>
        <taxon>Alteromonadales</taxon>
        <taxon>Alteromonadaceae</taxon>
        <taxon>Agaribacter</taxon>
    </lineage>
</organism>
<reference evidence="1" key="2">
    <citation type="submission" date="2023-01" db="EMBL/GenBank/DDBJ databases">
        <title>Draft genome sequence of Agaribacter marinus strain NBRC 110023.</title>
        <authorList>
            <person name="Sun Q."/>
            <person name="Mori K."/>
        </authorList>
    </citation>
    <scope>NUCLEOTIDE SEQUENCE</scope>
    <source>
        <strain evidence="1">NBRC 110023</strain>
    </source>
</reference>
<comment type="caution">
    <text evidence="1">The sequence shown here is derived from an EMBL/GenBank/DDBJ whole genome shotgun (WGS) entry which is preliminary data.</text>
</comment>
<dbReference type="PANTHER" id="PTHR35271">
    <property type="entry name" value="ABC TRANSPORTER, SUBSTRATE-BINDING LIPOPROTEIN-RELATED"/>
    <property type="match status" value="1"/>
</dbReference>